<feature type="compositionally biased region" description="Acidic residues" evidence="1">
    <location>
        <begin position="502"/>
        <end position="512"/>
    </location>
</feature>
<evidence type="ECO:0000313" key="2">
    <source>
        <dbReference type="EMBL" id="MCU6765777.1"/>
    </source>
</evidence>
<sequence>MSWLDNVVAWISPEAGAKRAAWRATYNELRNYDAGNNSRLNAGWRAANYSAEMTDRTSRDTIRARARDLERNSDIANSLISAYKRNVIGAGYNLQAKTKNAKLNADIEKLWKKWCKARNCDVTGTQTLNQILRMAVTRKKVDGGILFVKVYTNDGMIPFKLQMIEVDELDTLQVGETAGGNRIVGGIEYNKYNRPVAYWIRQYGIDGFSLEKPRRIDANDVIFYYTKRRPSQIREMSDMSQTATRIRDTNEFMTAVSVKERIAACLSVFIKKQLPTVGIGRNAATENVGKHEYDGKTLTPGMIKELNAGDEVQVVNPTGQGSDATSFTKLQQRMIGAGQGLSYEATSRDMSETNYASARQGAIEDEMTYQEEVEAILAILDEIYETFVISCYLAGLIKVNKDFWTKKDDYLEHGWIKSPKKWIDPLKESSANKTALNTGQKTYKEIAAENGRDWKQQIDDNLEVIEYAKKKGYDLGGVIFDGKLGSEKEEEPKPEPPKPDDQTGDGQEEGTNDDDKGTQSGDGKEGQSASGEGQE</sequence>
<comment type="caution">
    <text evidence="2">The sequence shown here is derived from an EMBL/GenBank/DDBJ whole genome shotgun (WGS) entry which is preliminary data.</text>
</comment>
<feature type="compositionally biased region" description="Basic and acidic residues" evidence="1">
    <location>
        <begin position="484"/>
        <end position="501"/>
    </location>
</feature>
<feature type="compositionally biased region" description="Basic and acidic residues" evidence="1">
    <location>
        <begin position="513"/>
        <end position="525"/>
    </location>
</feature>
<evidence type="ECO:0000313" key="3">
    <source>
        <dbReference type="Proteomes" id="UP001652409"/>
    </source>
</evidence>
<gene>
    <name evidence="2" type="ORF">OCV61_10195</name>
</gene>
<dbReference type="NCBIfam" id="TIGR01539">
    <property type="entry name" value="portal_lambda"/>
    <property type="match status" value="1"/>
</dbReference>
<reference evidence="2 3" key="1">
    <citation type="journal article" date="2021" name="ISME Commun">
        <title>Automated analysis of genomic sequences facilitates high-throughput and comprehensive description of bacteria.</title>
        <authorList>
            <person name="Hitch T.C.A."/>
        </authorList>
    </citation>
    <scope>NUCLEOTIDE SEQUENCE [LARGE SCALE GENOMIC DNA]</scope>
    <source>
        <strain evidence="2 3">Sanger_23</strain>
    </source>
</reference>
<keyword evidence="3" id="KW-1185">Reference proteome</keyword>
<dbReference type="InterPro" id="IPR006429">
    <property type="entry name" value="Phage_lambda_portal"/>
</dbReference>
<feature type="region of interest" description="Disordered" evidence="1">
    <location>
        <begin position="482"/>
        <end position="535"/>
    </location>
</feature>
<organism evidence="2 3">
    <name type="scientific">Blautia ammoniilytica</name>
    <dbReference type="NCBI Taxonomy" id="2981782"/>
    <lineage>
        <taxon>Bacteria</taxon>
        <taxon>Bacillati</taxon>
        <taxon>Bacillota</taxon>
        <taxon>Clostridia</taxon>
        <taxon>Lachnospirales</taxon>
        <taxon>Lachnospiraceae</taxon>
        <taxon>Blautia</taxon>
    </lineage>
</organism>
<accession>A0ABT2TUK5</accession>
<name>A0ABT2TUK5_9FIRM</name>
<dbReference type="EMBL" id="JAOQJL010000018">
    <property type="protein sequence ID" value="MCU6765777.1"/>
    <property type="molecule type" value="Genomic_DNA"/>
</dbReference>
<evidence type="ECO:0000256" key="1">
    <source>
        <dbReference type="SAM" id="MobiDB-lite"/>
    </source>
</evidence>
<protein>
    <submittedName>
        <fullName evidence="2">Phage portal protein</fullName>
    </submittedName>
</protein>
<dbReference type="Proteomes" id="UP001652409">
    <property type="component" value="Unassembled WGS sequence"/>
</dbReference>
<dbReference type="RefSeq" id="WP_158421751.1">
    <property type="nucleotide sequence ID" value="NZ_JAOQJL010000018.1"/>
</dbReference>
<dbReference type="Pfam" id="PF05136">
    <property type="entry name" value="Phage_portal_2"/>
    <property type="match status" value="1"/>
</dbReference>
<proteinExistence type="predicted"/>